<dbReference type="PANTHER" id="PTHR33910">
    <property type="entry name" value="PROTEIN TRANSLOCASE SUBUNIT SECE"/>
    <property type="match status" value="1"/>
</dbReference>
<dbReference type="InterPro" id="IPR038379">
    <property type="entry name" value="SecE_sf"/>
</dbReference>
<comment type="subunit">
    <text evidence="9">Component of the Sec protein translocase complex. Heterotrimer consisting of SecY, SecE and SecG subunits. The heterotrimers can form oligomers, although 1 heterotrimer is thought to be able to translocate proteins. Interacts with the ribosome. Interacts with SecDF, and other proteins may be involved. Interacts with SecA.</text>
</comment>
<keyword evidence="8 9" id="KW-0472">Membrane</keyword>
<keyword evidence="7 9" id="KW-0811">Translocation</keyword>
<evidence type="ECO:0000256" key="8">
    <source>
        <dbReference type="ARBA" id="ARBA00023136"/>
    </source>
</evidence>
<evidence type="ECO:0000256" key="4">
    <source>
        <dbReference type="ARBA" id="ARBA00022692"/>
    </source>
</evidence>
<evidence type="ECO:0000256" key="5">
    <source>
        <dbReference type="ARBA" id="ARBA00022927"/>
    </source>
</evidence>
<keyword evidence="3 9" id="KW-1003">Cell membrane</keyword>
<dbReference type="HAMAP" id="MF_00422">
    <property type="entry name" value="SecE"/>
    <property type="match status" value="1"/>
</dbReference>
<dbReference type="Gene3D" id="1.20.5.1030">
    <property type="entry name" value="Preprotein translocase secy subunit"/>
    <property type="match status" value="1"/>
</dbReference>
<dbReference type="EMBL" id="BAAAOH010000001">
    <property type="protein sequence ID" value="GAA1995818.1"/>
    <property type="molecule type" value="Genomic_DNA"/>
</dbReference>
<organism evidence="10 11">
    <name type="scientific">Microbacterium pumilum</name>
    <dbReference type="NCBI Taxonomy" id="344165"/>
    <lineage>
        <taxon>Bacteria</taxon>
        <taxon>Bacillati</taxon>
        <taxon>Actinomycetota</taxon>
        <taxon>Actinomycetes</taxon>
        <taxon>Micrococcales</taxon>
        <taxon>Microbacteriaceae</taxon>
        <taxon>Microbacterium</taxon>
    </lineage>
</organism>
<accession>A0ABN2T087</accession>
<evidence type="ECO:0000256" key="3">
    <source>
        <dbReference type="ARBA" id="ARBA00022475"/>
    </source>
</evidence>
<comment type="caution">
    <text evidence="10">The sequence shown here is derived from an EMBL/GenBank/DDBJ whole genome shotgun (WGS) entry which is preliminary data.</text>
</comment>
<comment type="subcellular location">
    <subcellularLocation>
        <location evidence="9">Cell membrane</location>
        <topology evidence="9">Single-pass membrane protein</topology>
    </subcellularLocation>
    <subcellularLocation>
        <location evidence="1">Membrane</location>
    </subcellularLocation>
</comment>
<keyword evidence="11" id="KW-1185">Reference proteome</keyword>
<comment type="similarity">
    <text evidence="9">Belongs to the SecE/SEC61-gamma family.</text>
</comment>
<dbReference type="PANTHER" id="PTHR33910:SF1">
    <property type="entry name" value="PROTEIN TRANSLOCASE SUBUNIT SECE"/>
    <property type="match status" value="1"/>
</dbReference>
<evidence type="ECO:0000256" key="9">
    <source>
        <dbReference type="HAMAP-Rule" id="MF_00422"/>
    </source>
</evidence>
<name>A0ABN2T087_9MICO</name>
<evidence type="ECO:0000313" key="10">
    <source>
        <dbReference type="EMBL" id="GAA1995818.1"/>
    </source>
</evidence>
<gene>
    <name evidence="9" type="primary">secE</name>
    <name evidence="10" type="ORF">GCM10009777_35440</name>
</gene>
<evidence type="ECO:0000256" key="2">
    <source>
        <dbReference type="ARBA" id="ARBA00022448"/>
    </source>
</evidence>
<proteinExistence type="inferred from homology"/>
<dbReference type="RefSeq" id="WP_344065413.1">
    <property type="nucleotide sequence ID" value="NZ_BAAAOH010000001.1"/>
</dbReference>
<evidence type="ECO:0000256" key="1">
    <source>
        <dbReference type="ARBA" id="ARBA00004370"/>
    </source>
</evidence>
<sequence>MVQDEPKGEVVAKSDVPREKKPGVFSRIALFIRQVLGELRKVITPTRQELLKYTAVVLGFVVVMMGIVYGLDVLFVWLTAYVFGVPAS</sequence>
<dbReference type="InterPro" id="IPR001901">
    <property type="entry name" value="Translocase_SecE/Sec61-g"/>
</dbReference>
<keyword evidence="2 9" id="KW-0813">Transport</keyword>
<dbReference type="Proteomes" id="UP001500326">
    <property type="component" value="Unassembled WGS sequence"/>
</dbReference>
<evidence type="ECO:0000313" key="11">
    <source>
        <dbReference type="Proteomes" id="UP001500326"/>
    </source>
</evidence>
<dbReference type="NCBIfam" id="TIGR00964">
    <property type="entry name" value="secE_bact"/>
    <property type="match status" value="1"/>
</dbReference>
<comment type="function">
    <text evidence="9">Essential subunit of the Sec protein translocation channel SecYEG. Clamps together the 2 halves of SecY. May contact the channel plug during translocation.</text>
</comment>
<protein>
    <recommendedName>
        <fullName evidence="9">Protein translocase subunit SecE</fullName>
    </recommendedName>
</protein>
<dbReference type="InterPro" id="IPR005807">
    <property type="entry name" value="SecE_bac"/>
</dbReference>
<feature type="transmembrane region" description="Helical" evidence="9">
    <location>
        <begin position="50"/>
        <end position="83"/>
    </location>
</feature>
<dbReference type="Pfam" id="PF00584">
    <property type="entry name" value="SecE"/>
    <property type="match status" value="1"/>
</dbReference>
<reference evidence="10 11" key="1">
    <citation type="journal article" date="2019" name="Int. J. Syst. Evol. Microbiol.">
        <title>The Global Catalogue of Microorganisms (GCM) 10K type strain sequencing project: providing services to taxonomists for standard genome sequencing and annotation.</title>
        <authorList>
            <consortium name="The Broad Institute Genomics Platform"/>
            <consortium name="The Broad Institute Genome Sequencing Center for Infectious Disease"/>
            <person name="Wu L."/>
            <person name="Ma J."/>
        </authorList>
    </citation>
    <scope>NUCLEOTIDE SEQUENCE [LARGE SCALE GENOMIC DNA]</scope>
    <source>
        <strain evidence="10 11">JCM 14902</strain>
    </source>
</reference>
<keyword evidence="4 9" id="KW-0812">Transmembrane</keyword>
<evidence type="ECO:0000256" key="7">
    <source>
        <dbReference type="ARBA" id="ARBA00023010"/>
    </source>
</evidence>
<keyword evidence="6 9" id="KW-1133">Transmembrane helix</keyword>
<evidence type="ECO:0000256" key="6">
    <source>
        <dbReference type="ARBA" id="ARBA00022989"/>
    </source>
</evidence>
<keyword evidence="5 9" id="KW-0653">Protein transport</keyword>